<evidence type="ECO:0000313" key="2">
    <source>
        <dbReference type="Proteomes" id="UP000694844"/>
    </source>
</evidence>
<sequence length="292" mass="34101">MSSVGTRRFISEIPRAIKHRAACLQRARQNRNYSQSSESTSPIERDIETSGKWTVTGALYLERLPIITPPLSKLEQGYREYKLQQETEQSLLSDFEISKKEEEERLANQKKNVLDTPIHLRNVPVQTFQDKEEIWDKELSQFTPADRETEADRNNDMKSVSRKLDQPLVLLLKKIVNGKDFWYLPYLDYIPRHSMRQVAEKALTDSCGTNLQFQTFSNAPSGYQVLHYGNDMIKKTQSNGSKVFIYKAEYRGGVVNPDKDKHIEDYAWVTRRELRQFVGRSTSRLFNKFTFF</sequence>
<reference evidence="3" key="1">
    <citation type="submission" date="2025-08" db="UniProtKB">
        <authorList>
            <consortium name="RefSeq"/>
        </authorList>
    </citation>
    <scope>IDENTIFICATION</scope>
    <source>
        <tissue evidence="3">Whole sample</tissue>
    </source>
</reference>
<dbReference type="PANTHER" id="PTHR13124:SF12">
    <property type="entry name" value="LARGE RIBOSOMAL SUBUNIT PROTEIN ML46"/>
    <property type="match status" value="1"/>
</dbReference>
<organism evidence="2 3">
    <name type="scientific">Crassostrea virginica</name>
    <name type="common">Eastern oyster</name>
    <dbReference type="NCBI Taxonomy" id="6565"/>
    <lineage>
        <taxon>Eukaryota</taxon>
        <taxon>Metazoa</taxon>
        <taxon>Spiralia</taxon>
        <taxon>Lophotrochozoa</taxon>
        <taxon>Mollusca</taxon>
        <taxon>Bivalvia</taxon>
        <taxon>Autobranchia</taxon>
        <taxon>Pteriomorphia</taxon>
        <taxon>Ostreida</taxon>
        <taxon>Ostreoidea</taxon>
        <taxon>Ostreidae</taxon>
        <taxon>Crassostrea</taxon>
    </lineage>
</organism>
<dbReference type="InterPro" id="IPR040008">
    <property type="entry name" value="Ribosomal_mL46"/>
</dbReference>
<protein>
    <submittedName>
        <fullName evidence="3">39S ribosomal protein L46, mitochondrial-like</fullName>
    </submittedName>
</protein>
<dbReference type="KEGG" id="cvn:111108756"/>
<proteinExistence type="predicted"/>
<gene>
    <name evidence="3" type="primary">LOC111108756</name>
</gene>
<dbReference type="AlphaFoldDB" id="A0A8B8BAS2"/>
<dbReference type="RefSeq" id="XP_022300525.1">
    <property type="nucleotide sequence ID" value="XM_022444817.1"/>
</dbReference>
<dbReference type="PANTHER" id="PTHR13124">
    <property type="entry name" value="39S RIBOSOMAL PROTEIN L46, MITOCHONDRIAL PRECURSOR-RELATED"/>
    <property type="match status" value="1"/>
</dbReference>
<dbReference type="GO" id="GO:0003735">
    <property type="term" value="F:structural constituent of ribosome"/>
    <property type="evidence" value="ECO:0007669"/>
    <property type="project" value="InterPro"/>
</dbReference>
<dbReference type="GeneID" id="111108756"/>
<keyword evidence="2" id="KW-1185">Reference proteome</keyword>
<dbReference type="OrthoDB" id="194611at2759"/>
<feature type="domain" description="Large ribosomal subunit protein mL46 N-terminal" evidence="1">
    <location>
        <begin position="53"/>
        <end position="152"/>
    </location>
</feature>
<name>A0A8B8BAS2_CRAVI</name>
<dbReference type="Pfam" id="PF11788">
    <property type="entry name" value="MRP-L46"/>
    <property type="match status" value="1"/>
</dbReference>
<evidence type="ECO:0000313" key="3">
    <source>
        <dbReference type="RefSeq" id="XP_022300525.1"/>
    </source>
</evidence>
<dbReference type="InterPro" id="IPR021757">
    <property type="entry name" value="Ribosomal_mL46_N"/>
</dbReference>
<evidence type="ECO:0000259" key="1">
    <source>
        <dbReference type="Pfam" id="PF11788"/>
    </source>
</evidence>
<dbReference type="Gene3D" id="3.90.79.10">
    <property type="entry name" value="Nucleoside Triphosphate Pyrophosphohydrolase"/>
    <property type="match status" value="1"/>
</dbReference>
<accession>A0A8B8BAS2</accession>
<dbReference type="Proteomes" id="UP000694844">
    <property type="component" value="Chromosome 8"/>
</dbReference>
<dbReference type="GO" id="GO:0005762">
    <property type="term" value="C:mitochondrial large ribosomal subunit"/>
    <property type="evidence" value="ECO:0007669"/>
    <property type="project" value="TreeGrafter"/>
</dbReference>